<accession>A0AA39NSM6</accession>
<dbReference type="AlphaFoldDB" id="A0AA39NSM6"/>
<keyword evidence="2" id="KW-1185">Reference proteome</keyword>
<sequence length="90" mass="10089">MSLTHPFIYHLNNVIGLSDNLCDDDEYPASDEDESTDEEELFEFDDYNIDKAKSAPIPMMPCSGSDDSFKSSLNYPAQRCCGALLWSSQP</sequence>
<proteinExistence type="predicted"/>
<reference evidence="1" key="1">
    <citation type="submission" date="2023-06" db="EMBL/GenBank/DDBJ databases">
        <authorList>
            <consortium name="Lawrence Berkeley National Laboratory"/>
            <person name="Ahrendt S."/>
            <person name="Sahu N."/>
            <person name="Indic B."/>
            <person name="Wong-Bajracharya J."/>
            <person name="Merenyi Z."/>
            <person name="Ke H.-M."/>
            <person name="Monk M."/>
            <person name="Kocsube S."/>
            <person name="Drula E."/>
            <person name="Lipzen A."/>
            <person name="Balint B."/>
            <person name="Henrissat B."/>
            <person name="Andreopoulos B."/>
            <person name="Martin F.M."/>
            <person name="Harder C.B."/>
            <person name="Rigling D."/>
            <person name="Ford K.L."/>
            <person name="Foster G.D."/>
            <person name="Pangilinan J."/>
            <person name="Papanicolaou A."/>
            <person name="Barry K."/>
            <person name="LaButti K."/>
            <person name="Viragh M."/>
            <person name="Koriabine M."/>
            <person name="Yan M."/>
            <person name="Riley R."/>
            <person name="Champramary S."/>
            <person name="Plett K.L."/>
            <person name="Tsai I.J."/>
            <person name="Slot J."/>
            <person name="Sipos G."/>
            <person name="Plett J."/>
            <person name="Nagy L.G."/>
            <person name="Grigoriev I.V."/>
        </authorList>
    </citation>
    <scope>NUCLEOTIDE SEQUENCE</scope>
    <source>
        <strain evidence="1">ICMP 16352</strain>
    </source>
</reference>
<protein>
    <submittedName>
        <fullName evidence="1">Uncharacterized protein</fullName>
    </submittedName>
</protein>
<comment type="caution">
    <text evidence="1">The sequence shown here is derived from an EMBL/GenBank/DDBJ whole genome shotgun (WGS) entry which is preliminary data.</text>
</comment>
<name>A0AA39NSM6_9AGAR</name>
<organism evidence="1 2">
    <name type="scientific">Armillaria novae-zelandiae</name>
    <dbReference type="NCBI Taxonomy" id="153914"/>
    <lineage>
        <taxon>Eukaryota</taxon>
        <taxon>Fungi</taxon>
        <taxon>Dikarya</taxon>
        <taxon>Basidiomycota</taxon>
        <taxon>Agaricomycotina</taxon>
        <taxon>Agaricomycetes</taxon>
        <taxon>Agaricomycetidae</taxon>
        <taxon>Agaricales</taxon>
        <taxon>Marasmiineae</taxon>
        <taxon>Physalacriaceae</taxon>
        <taxon>Armillaria</taxon>
    </lineage>
</organism>
<evidence type="ECO:0000313" key="1">
    <source>
        <dbReference type="EMBL" id="KAK0471114.1"/>
    </source>
</evidence>
<evidence type="ECO:0000313" key="2">
    <source>
        <dbReference type="Proteomes" id="UP001175227"/>
    </source>
</evidence>
<dbReference type="EMBL" id="JAUEPR010000054">
    <property type="protein sequence ID" value="KAK0471114.1"/>
    <property type="molecule type" value="Genomic_DNA"/>
</dbReference>
<dbReference type="Proteomes" id="UP001175227">
    <property type="component" value="Unassembled WGS sequence"/>
</dbReference>
<gene>
    <name evidence="1" type="ORF">IW261DRAFT_1572334</name>
</gene>